<reference evidence="9 10" key="1">
    <citation type="journal article" date="2013" name="Nat. Commun.">
        <title>Genome analysis reveals insights into physiology and longevity of the Brandt's bat Myotis brandtii.</title>
        <authorList>
            <person name="Seim I."/>
            <person name="Fang X."/>
            <person name="Xiong Z."/>
            <person name="Lobanov A.V."/>
            <person name="Huang Z."/>
            <person name="Ma S."/>
            <person name="Feng Y."/>
            <person name="Turanov A.A."/>
            <person name="Zhu Y."/>
            <person name="Lenz T.L."/>
            <person name="Gerashchenko M.V."/>
            <person name="Fan D."/>
            <person name="Hee Yim S."/>
            <person name="Yao X."/>
            <person name="Jordan D."/>
            <person name="Xiong Y."/>
            <person name="Ma Y."/>
            <person name="Lyapunov A.N."/>
            <person name="Chen G."/>
            <person name="Kulakova O.I."/>
            <person name="Sun Y."/>
            <person name="Lee S.G."/>
            <person name="Bronson R.T."/>
            <person name="Moskalev A.A."/>
            <person name="Sunyaev S.R."/>
            <person name="Zhang G."/>
            <person name="Krogh A."/>
            <person name="Wang J."/>
            <person name="Gladyshev V.N."/>
        </authorList>
    </citation>
    <scope>NUCLEOTIDE SEQUENCE [LARGE SCALE GENOMIC DNA]</scope>
</reference>
<dbReference type="Pfam" id="PF02301">
    <property type="entry name" value="HORMA"/>
    <property type="match status" value="1"/>
</dbReference>
<evidence type="ECO:0000313" key="9">
    <source>
        <dbReference type="EMBL" id="EPQ08495.1"/>
    </source>
</evidence>
<feature type="compositionally biased region" description="Basic and acidic residues" evidence="7">
    <location>
        <begin position="363"/>
        <end position="396"/>
    </location>
</feature>
<dbReference type="PANTHER" id="PTHR12704:SF4">
    <property type="entry name" value="GOLGI PHOSPHOPROTEIN 3-LIKE"/>
    <property type="match status" value="1"/>
</dbReference>
<organism evidence="9 10">
    <name type="scientific">Myotis brandtii</name>
    <name type="common">Brandt's bat</name>
    <dbReference type="NCBI Taxonomy" id="109478"/>
    <lineage>
        <taxon>Eukaryota</taxon>
        <taxon>Metazoa</taxon>
        <taxon>Chordata</taxon>
        <taxon>Craniata</taxon>
        <taxon>Vertebrata</taxon>
        <taxon>Euteleostomi</taxon>
        <taxon>Mammalia</taxon>
        <taxon>Eutheria</taxon>
        <taxon>Laurasiatheria</taxon>
        <taxon>Chiroptera</taxon>
        <taxon>Yangochiroptera</taxon>
        <taxon>Vespertilionidae</taxon>
        <taxon>Myotis</taxon>
    </lineage>
</organism>
<protein>
    <submittedName>
        <fullName evidence="9">Golgi phosphoprotein 3</fullName>
    </submittedName>
</protein>
<feature type="domain" description="HORMA" evidence="8">
    <location>
        <begin position="1"/>
        <end position="235"/>
    </location>
</feature>
<dbReference type="InterPro" id="IPR038261">
    <property type="entry name" value="GPP34-like_sf"/>
</dbReference>
<evidence type="ECO:0000256" key="7">
    <source>
        <dbReference type="SAM" id="MobiDB-lite"/>
    </source>
</evidence>
<evidence type="ECO:0000259" key="8">
    <source>
        <dbReference type="PROSITE" id="PS50815"/>
    </source>
</evidence>
<evidence type="ECO:0000256" key="3">
    <source>
        <dbReference type="ARBA" id="ARBA00007284"/>
    </source>
</evidence>
<dbReference type="GO" id="GO:0032580">
    <property type="term" value="C:Golgi cisterna membrane"/>
    <property type="evidence" value="ECO:0007669"/>
    <property type="project" value="UniProtKB-SubCell"/>
</dbReference>
<dbReference type="GO" id="GO:0005829">
    <property type="term" value="C:cytosol"/>
    <property type="evidence" value="ECO:0007669"/>
    <property type="project" value="TreeGrafter"/>
</dbReference>
<accession>S7MY75</accession>
<keyword evidence="4" id="KW-0333">Golgi apparatus</keyword>
<evidence type="ECO:0000256" key="5">
    <source>
        <dbReference type="ARBA" id="ARBA00023121"/>
    </source>
</evidence>
<dbReference type="Proteomes" id="UP000052978">
    <property type="component" value="Unassembled WGS sequence"/>
</dbReference>
<comment type="similarity">
    <text evidence="3">Belongs to the GOLPH3/VPS74 family.</text>
</comment>
<evidence type="ECO:0000256" key="4">
    <source>
        <dbReference type="ARBA" id="ARBA00023034"/>
    </source>
</evidence>
<feature type="region of interest" description="Disordered" evidence="7">
    <location>
        <begin position="315"/>
        <end position="396"/>
    </location>
</feature>
<keyword evidence="6" id="KW-0472">Membrane</keyword>
<evidence type="ECO:0000256" key="2">
    <source>
        <dbReference type="ARBA" id="ARBA00004546"/>
    </source>
</evidence>
<dbReference type="GO" id="GO:0048194">
    <property type="term" value="P:Golgi vesicle budding"/>
    <property type="evidence" value="ECO:0007669"/>
    <property type="project" value="TreeGrafter"/>
</dbReference>
<dbReference type="AlphaFoldDB" id="S7MY75"/>
<dbReference type="SUPFAM" id="SSF56019">
    <property type="entry name" value="The spindle assembly checkpoint protein mad2"/>
    <property type="match status" value="1"/>
</dbReference>
<dbReference type="GO" id="GO:0070273">
    <property type="term" value="F:phosphatidylinositol-4-phosphate binding"/>
    <property type="evidence" value="ECO:0007669"/>
    <property type="project" value="InterPro"/>
</dbReference>
<comment type="subcellular location">
    <subcellularLocation>
        <location evidence="1">Golgi apparatus</location>
        <location evidence="1">Golgi stack membrane</location>
        <topology evidence="1">Peripheral membrane protein</topology>
        <orientation evidence="1">Cytoplasmic side</orientation>
    </subcellularLocation>
    <subcellularLocation>
        <location evidence="2">Golgi apparatus</location>
        <location evidence="2">trans-Golgi network membrane</location>
        <topology evidence="2">Peripheral membrane protein</topology>
        <orientation evidence="2">Cytoplasmic side</orientation>
    </subcellularLocation>
</comment>
<sequence length="638" mass="72588">MFTAHRGQRSERHLCRGLACTGFAVGAASAFHVAAGLLPASTFPPQGPGCLLGVIVCEGQGSRGEHLLLQDWVYCKEDLPFRKRNVSFPSNVERVGVFQQDPDRAELSDAGEEAPSDFRVLHHVFERNISRMCLWIKIPRCQNQSTESSMSSADTKKASILLIRKMYVLMQNLEPLPNDVCLTMKLFYYDEVTPPGYQPPGFKDGDCEGVIFEGEPMYLNVGEVPTPFHTFKVKVTTEKERMENIDSTVLFPNQLKTPFQKILMDEDDPEDEQEHYTSDDFDIEMKTEEQKKNPGSSELGEPNLACEEDEIMKSEEVPELSVSHSQANENKPVKSKANRKRSQRESGKTKQFRMTTLTHRARRMEVGKNSEKKVESEEDTNQDRSSDNEDSGDSKDIRLTLMEEVLLLGLKDKEGYTSFWNDCISSGLRGGILIELAMRGRIYLEPPTMRKKRLLDRKVLLKSDSPTGDVLLDETLKHIKATEPTETVQTWIELLTGETWNPFKLQYQLRNVRERIAKNLVEKGILTTEKQNFLLFDMTTHPVTNTTEKQRLVKKIQDSVLERWVNDPQRMDKRTLALLVLAHSSDVLENVFSSLTDDKYDVAMNRAKDLVELDPEVEGTKHSATEMIWAVLAAFNKS</sequence>
<dbReference type="GO" id="GO:0007030">
    <property type="term" value="P:Golgi organization"/>
    <property type="evidence" value="ECO:0007669"/>
    <property type="project" value="TreeGrafter"/>
</dbReference>
<proteinExistence type="inferred from homology"/>
<dbReference type="InterPro" id="IPR036570">
    <property type="entry name" value="HORMA_dom_sf"/>
</dbReference>
<dbReference type="PANTHER" id="PTHR12704">
    <property type="entry name" value="TRANS-GOLGI PROTEIN GMX33"/>
    <property type="match status" value="1"/>
</dbReference>
<dbReference type="Pfam" id="PF05719">
    <property type="entry name" value="GPP34"/>
    <property type="match status" value="1"/>
</dbReference>
<dbReference type="Gene3D" id="3.30.900.10">
    <property type="entry name" value="HORMA domain"/>
    <property type="match status" value="1"/>
</dbReference>
<evidence type="ECO:0000313" key="10">
    <source>
        <dbReference type="Proteomes" id="UP000052978"/>
    </source>
</evidence>
<name>S7MY75_MYOBR</name>
<keyword evidence="5" id="KW-0446">Lipid-binding</keyword>
<dbReference type="FunFam" id="1.10.3630.10:FF:000001">
    <property type="entry name" value="Golgi phosphoprotein 3"/>
    <property type="match status" value="1"/>
</dbReference>
<dbReference type="GO" id="GO:0043001">
    <property type="term" value="P:Golgi to plasma membrane protein transport"/>
    <property type="evidence" value="ECO:0007669"/>
    <property type="project" value="TreeGrafter"/>
</dbReference>
<dbReference type="eggNOG" id="KOG3983">
    <property type="taxonomic scope" value="Eukaryota"/>
</dbReference>
<feature type="compositionally biased region" description="Basic residues" evidence="7">
    <location>
        <begin position="333"/>
        <end position="342"/>
    </location>
</feature>
<dbReference type="PROSITE" id="PS50815">
    <property type="entry name" value="HORMA"/>
    <property type="match status" value="1"/>
</dbReference>
<dbReference type="EMBL" id="KE162497">
    <property type="protein sequence ID" value="EPQ08495.1"/>
    <property type="molecule type" value="Genomic_DNA"/>
</dbReference>
<gene>
    <name evidence="9" type="ORF">D623_10031839</name>
</gene>
<dbReference type="InterPro" id="IPR008628">
    <property type="entry name" value="GPP34-like"/>
</dbReference>
<keyword evidence="10" id="KW-1185">Reference proteome</keyword>
<dbReference type="GO" id="GO:0005802">
    <property type="term" value="C:trans-Golgi network"/>
    <property type="evidence" value="ECO:0007669"/>
    <property type="project" value="TreeGrafter"/>
</dbReference>
<dbReference type="GO" id="GO:0000139">
    <property type="term" value="C:Golgi membrane"/>
    <property type="evidence" value="ECO:0007669"/>
    <property type="project" value="GOC"/>
</dbReference>
<evidence type="ECO:0000256" key="1">
    <source>
        <dbReference type="ARBA" id="ARBA00004344"/>
    </source>
</evidence>
<dbReference type="GO" id="GO:0006890">
    <property type="term" value="P:retrograde vesicle-mediated transport, Golgi to endoplasmic reticulum"/>
    <property type="evidence" value="ECO:0007669"/>
    <property type="project" value="TreeGrafter"/>
</dbReference>
<dbReference type="InterPro" id="IPR003511">
    <property type="entry name" value="HORMA_dom"/>
</dbReference>
<evidence type="ECO:0000256" key="6">
    <source>
        <dbReference type="ARBA" id="ARBA00023136"/>
    </source>
</evidence>
<dbReference type="Gene3D" id="1.10.3630.10">
    <property type="entry name" value="yeast vps74-n-term truncation variant domain like"/>
    <property type="match status" value="1"/>
</dbReference>